<comment type="caution">
    <text evidence="2">The sequence shown here is derived from an EMBL/GenBank/DDBJ whole genome shotgun (WGS) entry which is preliminary data.</text>
</comment>
<feature type="compositionally biased region" description="Basic and acidic residues" evidence="1">
    <location>
        <begin position="219"/>
        <end position="245"/>
    </location>
</feature>
<organism evidence="2 3">
    <name type="scientific">Rhizophlyctis rosea</name>
    <dbReference type="NCBI Taxonomy" id="64517"/>
    <lineage>
        <taxon>Eukaryota</taxon>
        <taxon>Fungi</taxon>
        <taxon>Fungi incertae sedis</taxon>
        <taxon>Chytridiomycota</taxon>
        <taxon>Chytridiomycota incertae sedis</taxon>
        <taxon>Chytridiomycetes</taxon>
        <taxon>Rhizophlyctidales</taxon>
        <taxon>Rhizophlyctidaceae</taxon>
        <taxon>Rhizophlyctis</taxon>
    </lineage>
</organism>
<accession>A0AAD5SL52</accession>
<dbReference type="Proteomes" id="UP001212841">
    <property type="component" value="Unassembled WGS sequence"/>
</dbReference>
<evidence type="ECO:0000313" key="3">
    <source>
        <dbReference type="Proteomes" id="UP001212841"/>
    </source>
</evidence>
<evidence type="ECO:0000313" key="2">
    <source>
        <dbReference type="EMBL" id="KAJ3056785.1"/>
    </source>
</evidence>
<dbReference type="AlphaFoldDB" id="A0AAD5SL52"/>
<sequence length="267" mass="29730">MSIKAKLLAACFGLSCLPTAIGIIVAAGWLFKWLVPEWLIPDEADIEPPRPRRPRNMFYGNYNFAPSATTLDDELDMVEGLNIYSYSRTPWEGEVFRHERFERRPQTFTADHHYRTTDESYRNRTWRSASVTSMSTLRTQSSGTTNRQIAPGTTIPQQTSPHTSPTPKSAQRRRNTFHSPPASPPHAQQRRKSPPESPAPIQTGGRGKIVELPASPTSPEREEKEVVGKTPAEGEDKKVRRDSRASFDSGYGTEGAAHSPESPVASS</sequence>
<reference evidence="2" key="1">
    <citation type="submission" date="2020-05" db="EMBL/GenBank/DDBJ databases">
        <title>Phylogenomic resolution of chytrid fungi.</title>
        <authorList>
            <person name="Stajich J.E."/>
            <person name="Amses K."/>
            <person name="Simmons R."/>
            <person name="Seto K."/>
            <person name="Myers J."/>
            <person name="Bonds A."/>
            <person name="Quandt C.A."/>
            <person name="Barry K."/>
            <person name="Liu P."/>
            <person name="Grigoriev I."/>
            <person name="Longcore J.E."/>
            <person name="James T.Y."/>
        </authorList>
    </citation>
    <scope>NUCLEOTIDE SEQUENCE</scope>
    <source>
        <strain evidence="2">JEL0318</strain>
    </source>
</reference>
<feature type="compositionally biased region" description="Low complexity" evidence="1">
    <location>
        <begin position="153"/>
        <end position="167"/>
    </location>
</feature>
<protein>
    <submittedName>
        <fullName evidence="2">Uncharacterized protein</fullName>
    </submittedName>
</protein>
<feature type="compositionally biased region" description="Polar residues" evidence="1">
    <location>
        <begin position="132"/>
        <end position="148"/>
    </location>
</feature>
<keyword evidence="3" id="KW-1185">Reference proteome</keyword>
<gene>
    <name evidence="2" type="ORF">HK097_004049</name>
</gene>
<name>A0AAD5SL52_9FUNG</name>
<proteinExistence type="predicted"/>
<feature type="region of interest" description="Disordered" evidence="1">
    <location>
        <begin position="132"/>
        <end position="267"/>
    </location>
</feature>
<dbReference type="EMBL" id="JADGJD010000020">
    <property type="protein sequence ID" value="KAJ3056785.1"/>
    <property type="molecule type" value="Genomic_DNA"/>
</dbReference>
<evidence type="ECO:0000256" key="1">
    <source>
        <dbReference type="SAM" id="MobiDB-lite"/>
    </source>
</evidence>